<keyword evidence="2" id="KW-1185">Reference proteome</keyword>
<proteinExistence type="predicted"/>
<accession>A0ABR9NPZ8</accession>
<feature type="non-terminal residue" evidence="1">
    <location>
        <position position="166"/>
    </location>
</feature>
<comment type="caution">
    <text evidence="1">The sequence shown here is derived from an EMBL/GenBank/DDBJ whole genome shotgun (WGS) entry which is preliminary data.</text>
</comment>
<reference evidence="2" key="2">
    <citation type="submission" date="2023-07" db="EMBL/GenBank/DDBJ databases">
        <title>Acinetobacter oleivorans assembled AC1583.</title>
        <authorList>
            <person name="Yeo C.C."/>
        </authorList>
    </citation>
    <scope>NUCLEOTIDE SEQUENCE [LARGE SCALE GENOMIC DNA]</scope>
    <source>
        <strain evidence="2">AC1583</strain>
    </source>
</reference>
<gene>
    <name evidence="1" type="ORF">IIQ43_20015</name>
</gene>
<evidence type="ECO:0008006" key="3">
    <source>
        <dbReference type="Google" id="ProtNLM"/>
    </source>
</evidence>
<evidence type="ECO:0000313" key="1">
    <source>
        <dbReference type="EMBL" id="MBE2166802.1"/>
    </source>
</evidence>
<dbReference type="RefSeq" id="WP_192835302.1">
    <property type="nucleotide sequence ID" value="NZ_JADAZL010000038.1"/>
</dbReference>
<organism evidence="1 2">
    <name type="scientific">Acinetobacter oleivorans</name>
    <dbReference type="NCBI Taxonomy" id="1148157"/>
    <lineage>
        <taxon>Bacteria</taxon>
        <taxon>Pseudomonadati</taxon>
        <taxon>Pseudomonadota</taxon>
        <taxon>Gammaproteobacteria</taxon>
        <taxon>Moraxellales</taxon>
        <taxon>Moraxellaceae</taxon>
        <taxon>Acinetobacter</taxon>
    </lineage>
</organism>
<dbReference type="Proteomes" id="UP000619170">
    <property type="component" value="Unassembled WGS sequence"/>
</dbReference>
<name>A0ABR9NPZ8_9GAMM</name>
<sequence length="166" mass="18559">NENSATVYQTTTTTYSKNNQITEQKKEGGNGAGTTKYTYLADKATLDKTVMTPTSGSIQTTQYAYEWWDSAKQSKITTTVDGLKGETTLTYDVNGHSNGFIDAKNAQNKRTATYINNSQGMVLQRSEIINDSLIRYRNFYYVNAQRVGDLSNDGPSREDYVQNLQS</sequence>
<dbReference type="EMBL" id="JADAZL010000038">
    <property type="protein sequence ID" value="MBE2166802.1"/>
    <property type="molecule type" value="Genomic_DNA"/>
</dbReference>
<reference evidence="1 2" key="1">
    <citation type="submission" date="2020-10" db="EMBL/GenBank/DDBJ databases">
        <authorList>
            <person name="Mohd Rani F."/>
        </authorList>
    </citation>
    <scope>NUCLEOTIDE SEQUENCE [LARGE SCALE GENOMIC DNA]</scope>
    <source>
        <strain evidence="1 2">AC1583</strain>
    </source>
</reference>
<protein>
    <recommendedName>
        <fullName evidence="3">RHS repeat protein</fullName>
    </recommendedName>
</protein>
<evidence type="ECO:0000313" key="2">
    <source>
        <dbReference type="Proteomes" id="UP000619170"/>
    </source>
</evidence>
<feature type="non-terminal residue" evidence="1">
    <location>
        <position position="1"/>
    </location>
</feature>